<sequence length="246" mass="28299">MEEQDYILFEDYVSGTLSEEEKQKLEERLQYDDELKESFTVYKEASVYLDRTFGKTEDTEAFRDKISAISKEYFRKDTEPSKGIRKLRPWQIAVAASILVILGIFFFRRTGMPVYEDYADYPQLSLTVRGGENTLLKQAETAFNEGDYGKASVLFEDILKADRTNAEISFYYAVSLVELGRYEEADTGFSALMASRSVFRTEAIWYGALSKLRQKDYKASAGLLEQIPEGDDRYAQAQKLLKKLPE</sequence>
<name>A0A3N0EA09_SINP1</name>
<comment type="caution">
    <text evidence="2">The sequence shown here is derived from an EMBL/GenBank/DDBJ whole genome shotgun (WGS) entry which is preliminary data.</text>
</comment>
<gene>
    <name evidence="2" type="ORF">ED312_13415</name>
</gene>
<dbReference type="Pfam" id="PF14559">
    <property type="entry name" value="TPR_19"/>
    <property type="match status" value="1"/>
</dbReference>
<dbReference type="SUPFAM" id="SSF48452">
    <property type="entry name" value="TPR-like"/>
    <property type="match status" value="1"/>
</dbReference>
<evidence type="ECO:0000313" key="3">
    <source>
        <dbReference type="Proteomes" id="UP000267469"/>
    </source>
</evidence>
<dbReference type="OrthoDB" id="979271at2"/>
<dbReference type="InterPro" id="IPR011990">
    <property type="entry name" value="TPR-like_helical_dom_sf"/>
</dbReference>
<dbReference type="Proteomes" id="UP000267469">
    <property type="component" value="Unassembled WGS sequence"/>
</dbReference>
<dbReference type="AlphaFoldDB" id="A0A3N0EA09"/>
<dbReference type="RefSeq" id="WP_123216529.1">
    <property type="nucleotide sequence ID" value="NZ_RJTM01000094.1"/>
</dbReference>
<dbReference type="Gene3D" id="1.25.40.10">
    <property type="entry name" value="Tetratricopeptide repeat domain"/>
    <property type="match status" value="1"/>
</dbReference>
<proteinExistence type="predicted"/>
<keyword evidence="1" id="KW-1133">Transmembrane helix</keyword>
<keyword evidence="1" id="KW-0812">Transmembrane</keyword>
<keyword evidence="1" id="KW-0472">Membrane</keyword>
<feature type="transmembrane region" description="Helical" evidence="1">
    <location>
        <begin position="90"/>
        <end position="107"/>
    </location>
</feature>
<organism evidence="2 3">
    <name type="scientific">Sinomicrobium pectinilyticum</name>
    <dbReference type="NCBI Taxonomy" id="1084421"/>
    <lineage>
        <taxon>Bacteria</taxon>
        <taxon>Pseudomonadati</taxon>
        <taxon>Bacteroidota</taxon>
        <taxon>Flavobacteriia</taxon>
        <taxon>Flavobacteriales</taxon>
        <taxon>Flavobacteriaceae</taxon>
        <taxon>Sinomicrobium</taxon>
    </lineage>
</organism>
<evidence type="ECO:0000313" key="2">
    <source>
        <dbReference type="EMBL" id="RNL84682.1"/>
    </source>
</evidence>
<keyword evidence="3" id="KW-1185">Reference proteome</keyword>
<protein>
    <submittedName>
        <fullName evidence="2">Tetratricopeptide repeat protein</fullName>
    </submittedName>
</protein>
<accession>A0A3N0EA09</accession>
<evidence type="ECO:0000256" key="1">
    <source>
        <dbReference type="SAM" id="Phobius"/>
    </source>
</evidence>
<reference evidence="2 3" key="1">
    <citation type="submission" date="2018-10" db="EMBL/GenBank/DDBJ databases">
        <title>Sinomicrobium pectinilyticum sp. nov., a pectinase-producing bacterium isolated from alkaline and saline soil, and emended description of the genus Sinomicrobium.</title>
        <authorList>
            <person name="Cheng B."/>
            <person name="Li C."/>
            <person name="Lai Q."/>
            <person name="Du M."/>
            <person name="Shao Z."/>
            <person name="Xu P."/>
            <person name="Yang C."/>
        </authorList>
    </citation>
    <scope>NUCLEOTIDE SEQUENCE [LARGE SCALE GENOMIC DNA]</scope>
    <source>
        <strain evidence="2 3">5DNS001</strain>
    </source>
</reference>
<dbReference type="EMBL" id="RJTM01000094">
    <property type="protein sequence ID" value="RNL84682.1"/>
    <property type="molecule type" value="Genomic_DNA"/>
</dbReference>